<protein>
    <submittedName>
        <fullName evidence="1">NADPH:quinone oxidoreductase</fullName>
    </submittedName>
</protein>
<proteinExistence type="predicted"/>
<feature type="non-terminal residue" evidence="1">
    <location>
        <position position="1"/>
    </location>
</feature>
<evidence type="ECO:0000313" key="1">
    <source>
        <dbReference type="EMBL" id="TKA90109.1"/>
    </source>
</evidence>
<reference evidence="1 2" key="1">
    <citation type="submission" date="2019-04" db="EMBL/GenBank/DDBJ databases">
        <title>Crypto-aerobic microbial life in anoxic (sulfidic) marine sediments.</title>
        <authorList>
            <person name="Bhattacharya S."/>
            <person name="Roy C."/>
            <person name="Mondal N."/>
            <person name="Sarkar J."/>
            <person name="Mandal S."/>
            <person name="Rameez M.J."/>
            <person name="Ghosh W."/>
        </authorList>
    </citation>
    <scope>NUCLEOTIDE SEQUENCE [LARGE SCALE GENOMIC DNA]</scope>
    <source>
        <strain evidence="1 2">SBBB</strain>
    </source>
</reference>
<dbReference type="Proteomes" id="UP000305198">
    <property type="component" value="Unassembled WGS sequence"/>
</dbReference>
<organism evidence="1 2">
    <name type="scientific">Halopseudomonas bauzanensis</name>
    <dbReference type="NCBI Taxonomy" id="653930"/>
    <lineage>
        <taxon>Bacteria</taxon>
        <taxon>Pseudomonadati</taxon>
        <taxon>Pseudomonadota</taxon>
        <taxon>Gammaproteobacteria</taxon>
        <taxon>Pseudomonadales</taxon>
        <taxon>Pseudomonadaceae</taxon>
        <taxon>Halopseudomonas</taxon>
    </lineage>
</organism>
<evidence type="ECO:0000313" key="2">
    <source>
        <dbReference type="Proteomes" id="UP000305198"/>
    </source>
</evidence>
<accession>A0A4U0YI22</accession>
<dbReference type="AlphaFoldDB" id="A0A4U0YI22"/>
<name>A0A4U0YI22_9GAMM</name>
<dbReference type="EMBL" id="SWAV01000005">
    <property type="protein sequence ID" value="TKA90109.1"/>
    <property type="molecule type" value="Genomic_DNA"/>
</dbReference>
<comment type="caution">
    <text evidence="1">The sequence shown here is derived from an EMBL/GenBank/DDBJ whole genome shotgun (WGS) entry which is preliminary data.</text>
</comment>
<gene>
    <name evidence="1" type="ORF">FA869_13290</name>
</gene>
<sequence>LRPHVGAVYPLADIALAHALLETPNNGLRGKIAIAVVPQAHSASANG</sequence>